<evidence type="ECO:0000256" key="2">
    <source>
        <dbReference type="ARBA" id="ARBA00022475"/>
    </source>
</evidence>
<accession>A0A1H9PXZ8</accession>
<evidence type="ECO:0000256" key="3">
    <source>
        <dbReference type="ARBA" id="ARBA00022692"/>
    </source>
</evidence>
<evidence type="ECO:0000256" key="1">
    <source>
        <dbReference type="ARBA" id="ARBA00004651"/>
    </source>
</evidence>
<evidence type="ECO:0000256" key="5">
    <source>
        <dbReference type="ARBA" id="ARBA00023136"/>
    </source>
</evidence>
<reference evidence="8 9" key="1">
    <citation type="submission" date="2016-10" db="EMBL/GenBank/DDBJ databases">
        <authorList>
            <person name="de Groot N.N."/>
        </authorList>
    </citation>
    <scope>NUCLEOTIDE SEQUENCE [LARGE SCALE GENOMIC DNA]</scope>
    <source>
        <strain evidence="8 9">DSM 23042</strain>
    </source>
</reference>
<evidence type="ECO:0000256" key="4">
    <source>
        <dbReference type="ARBA" id="ARBA00022989"/>
    </source>
</evidence>
<feature type="transmembrane region" description="Helical" evidence="6">
    <location>
        <begin position="50"/>
        <end position="71"/>
    </location>
</feature>
<protein>
    <submittedName>
        <fullName evidence="8">Membrane protein DedA, SNARE-associated domain</fullName>
    </submittedName>
</protein>
<dbReference type="Pfam" id="PF09335">
    <property type="entry name" value="VTT_dom"/>
    <property type="match status" value="1"/>
</dbReference>
<feature type="domain" description="VTT" evidence="7">
    <location>
        <begin position="30"/>
        <end position="160"/>
    </location>
</feature>
<dbReference type="EMBL" id="FOGU01000001">
    <property type="protein sequence ID" value="SER53077.1"/>
    <property type="molecule type" value="Genomic_DNA"/>
</dbReference>
<keyword evidence="9" id="KW-1185">Reference proteome</keyword>
<sequence>MFDWITGIIDSLGVVGIAVLMFAENVFPPIPSELIMPLAGFNAARGDMPLIGVIIAGTIGAVAGAYMWYWIGKRIGMRRLKDLSDRHGRWLTISPDEIDQANGWFQRHGGLAVLIGRLIPTVRTFISVPAGVARMPLKRFLAYSTAGTVVWNLFLTLCGYFLESQYERVVSWLDPVSTAVVVGILAFYAWRVATYGRRMRRHAASGSK</sequence>
<evidence type="ECO:0000259" key="7">
    <source>
        <dbReference type="Pfam" id="PF09335"/>
    </source>
</evidence>
<dbReference type="InterPro" id="IPR051311">
    <property type="entry name" value="DedA_domain"/>
</dbReference>
<feature type="transmembrane region" description="Helical" evidence="6">
    <location>
        <begin position="169"/>
        <end position="190"/>
    </location>
</feature>
<feature type="transmembrane region" description="Helical" evidence="6">
    <location>
        <begin position="140"/>
        <end position="163"/>
    </location>
</feature>
<dbReference type="GO" id="GO:0005886">
    <property type="term" value="C:plasma membrane"/>
    <property type="evidence" value="ECO:0007669"/>
    <property type="project" value="UniProtKB-SubCell"/>
</dbReference>
<evidence type="ECO:0000256" key="6">
    <source>
        <dbReference type="SAM" id="Phobius"/>
    </source>
</evidence>
<name>A0A1H9PXZ8_9RHOB</name>
<comment type="subcellular location">
    <subcellularLocation>
        <location evidence="1">Cell membrane</location>
        <topology evidence="1">Multi-pass membrane protein</topology>
    </subcellularLocation>
</comment>
<proteinExistence type="predicted"/>
<gene>
    <name evidence="8" type="ORF">SAMN04490244_101389</name>
</gene>
<dbReference type="AlphaFoldDB" id="A0A1H9PXZ8"/>
<dbReference type="OrthoDB" id="9813426at2"/>
<dbReference type="PANTHER" id="PTHR42709">
    <property type="entry name" value="ALKALINE PHOSPHATASE LIKE PROTEIN"/>
    <property type="match status" value="1"/>
</dbReference>
<keyword evidence="5 6" id="KW-0472">Membrane</keyword>
<dbReference type="STRING" id="641238.SAMN04490244_101389"/>
<organism evidence="8 9">
    <name type="scientific">Tranquillimonas rosea</name>
    <dbReference type="NCBI Taxonomy" id="641238"/>
    <lineage>
        <taxon>Bacteria</taxon>
        <taxon>Pseudomonadati</taxon>
        <taxon>Pseudomonadota</taxon>
        <taxon>Alphaproteobacteria</taxon>
        <taxon>Rhodobacterales</taxon>
        <taxon>Roseobacteraceae</taxon>
        <taxon>Tranquillimonas</taxon>
    </lineage>
</organism>
<evidence type="ECO:0000313" key="8">
    <source>
        <dbReference type="EMBL" id="SER53077.1"/>
    </source>
</evidence>
<dbReference type="InterPro" id="IPR032816">
    <property type="entry name" value="VTT_dom"/>
</dbReference>
<dbReference type="Proteomes" id="UP000198885">
    <property type="component" value="Unassembled WGS sequence"/>
</dbReference>
<dbReference type="PANTHER" id="PTHR42709:SF6">
    <property type="entry name" value="UNDECAPRENYL PHOSPHATE TRANSPORTER A"/>
    <property type="match status" value="1"/>
</dbReference>
<evidence type="ECO:0000313" key="9">
    <source>
        <dbReference type="Proteomes" id="UP000198885"/>
    </source>
</evidence>
<keyword evidence="4 6" id="KW-1133">Transmembrane helix</keyword>
<keyword evidence="3 6" id="KW-0812">Transmembrane</keyword>
<feature type="transmembrane region" description="Helical" evidence="6">
    <location>
        <begin position="12"/>
        <end position="30"/>
    </location>
</feature>
<keyword evidence="2" id="KW-1003">Cell membrane</keyword>
<dbReference type="RefSeq" id="WP_092687508.1">
    <property type="nucleotide sequence ID" value="NZ_FOGU01000001.1"/>
</dbReference>